<keyword evidence="1" id="KW-0813">Transport</keyword>
<dbReference type="PANTHER" id="PTHR43023">
    <property type="entry name" value="PROTEIN TRIGALACTOSYLDIACYLGLYCEROL 3, CHLOROPLASTIC"/>
    <property type="match status" value="1"/>
</dbReference>
<feature type="domain" description="ABC transporter" evidence="4">
    <location>
        <begin position="11"/>
        <end position="247"/>
    </location>
</feature>
<dbReference type="Pfam" id="PF00005">
    <property type="entry name" value="ABC_tran"/>
    <property type="match status" value="1"/>
</dbReference>
<reference evidence="5 6" key="1">
    <citation type="journal article" date="2016" name="Nat. Commun.">
        <title>Thousands of microbial genomes shed light on interconnected biogeochemical processes in an aquifer system.</title>
        <authorList>
            <person name="Anantharaman K."/>
            <person name="Brown C.T."/>
            <person name="Hug L.A."/>
            <person name="Sharon I."/>
            <person name="Castelle C.J."/>
            <person name="Probst A.J."/>
            <person name="Thomas B.C."/>
            <person name="Singh A."/>
            <person name="Wilkins M.J."/>
            <person name="Karaoz U."/>
            <person name="Brodie E.L."/>
            <person name="Williams K.H."/>
            <person name="Hubbard S.S."/>
            <person name="Banfield J.F."/>
        </authorList>
    </citation>
    <scope>NUCLEOTIDE SEQUENCE [LARGE SCALE GENOMIC DNA]</scope>
</reference>
<dbReference type="SMART" id="SM00382">
    <property type="entry name" value="AAA"/>
    <property type="match status" value="1"/>
</dbReference>
<accession>A0A1F5YY96</accession>
<sequence length="270" mass="29993">METSTKTEAIIQVRNLVVAYEERVILDNINLVIPRGETTVILGGSGCGKSTLLRHLIGLHKPESGNILVKGRDITQLGEQELSDILRKVGVVFQSSALFNSISVGDNVALPLREHTRLEESTIQIMTKIKLDMVGLSGYERFMPSELSGGMKKRAAFARAISMDPEILFCDEPSAGLDPIVAAGLDQLILKLKKALKMTIVVVTHEMASMYLIADHIIMLNGGKVIFTGTQEEFKKSQNDRVRQFIERRPEEYSEEEIGRYARALTTDSF</sequence>
<evidence type="ECO:0000256" key="1">
    <source>
        <dbReference type="ARBA" id="ARBA00022448"/>
    </source>
</evidence>
<dbReference type="GO" id="GO:0005524">
    <property type="term" value="F:ATP binding"/>
    <property type="evidence" value="ECO:0007669"/>
    <property type="project" value="UniProtKB-KW"/>
</dbReference>
<dbReference type="CDD" id="cd03261">
    <property type="entry name" value="ABC_Org_Solvent_Resistant"/>
    <property type="match status" value="1"/>
</dbReference>
<evidence type="ECO:0000313" key="5">
    <source>
        <dbReference type="EMBL" id="OGG05106.1"/>
    </source>
</evidence>
<dbReference type="InterPro" id="IPR003439">
    <property type="entry name" value="ABC_transporter-like_ATP-bd"/>
</dbReference>
<dbReference type="PANTHER" id="PTHR43023:SF6">
    <property type="entry name" value="INTERMEMBRANE PHOSPHOLIPID TRANSPORT SYSTEM ATP-BINDING PROTEIN MLAF"/>
    <property type="match status" value="1"/>
</dbReference>
<dbReference type="InterPro" id="IPR027417">
    <property type="entry name" value="P-loop_NTPase"/>
</dbReference>
<keyword evidence="2" id="KW-0547">Nucleotide-binding</keyword>
<name>A0A1F5YY96_9BACT</name>
<dbReference type="Gene3D" id="3.40.50.300">
    <property type="entry name" value="P-loop containing nucleotide triphosphate hydrolases"/>
    <property type="match status" value="1"/>
</dbReference>
<dbReference type="SUPFAM" id="SSF52540">
    <property type="entry name" value="P-loop containing nucleoside triphosphate hydrolases"/>
    <property type="match status" value="1"/>
</dbReference>
<dbReference type="InterPro" id="IPR003593">
    <property type="entry name" value="AAA+_ATPase"/>
</dbReference>
<evidence type="ECO:0000256" key="3">
    <source>
        <dbReference type="ARBA" id="ARBA00022840"/>
    </source>
</evidence>
<dbReference type="PROSITE" id="PS50893">
    <property type="entry name" value="ABC_TRANSPORTER_2"/>
    <property type="match status" value="1"/>
</dbReference>
<dbReference type="STRING" id="1817867.A3F83_10265"/>
<protein>
    <submittedName>
        <fullName evidence="5">ABC transporter ATP-binding protein</fullName>
    </submittedName>
</protein>
<dbReference type="Proteomes" id="UP000179129">
    <property type="component" value="Unassembled WGS sequence"/>
</dbReference>
<dbReference type="InterPro" id="IPR017871">
    <property type="entry name" value="ABC_transporter-like_CS"/>
</dbReference>
<evidence type="ECO:0000313" key="6">
    <source>
        <dbReference type="Proteomes" id="UP000179129"/>
    </source>
</evidence>
<organism evidence="5 6">
    <name type="scientific">Candidatus Glassbacteria bacterium RIFCSPLOWO2_12_FULL_58_11</name>
    <dbReference type="NCBI Taxonomy" id="1817867"/>
    <lineage>
        <taxon>Bacteria</taxon>
        <taxon>Candidatus Glassiibacteriota</taxon>
    </lineage>
</organism>
<keyword evidence="3 5" id="KW-0067">ATP-binding</keyword>
<evidence type="ECO:0000259" key="4">
    <source>
        <dbReference type="PROSITE" id="PS50893"/>
    </source>
</evidence>
<comment type="caution">
    <text evidence="5">The sequence shown here is derived from an EMBL/GenBank/DDBJ whole genome shotgun (WGS) entry which is preliminary data.</text>
</comment>
<evidence type="ECO:0000256" key="2">
    <source>
        <dbReference type="ARBA" id="ARBA00022741"/>
    </source>
</evidence>
<dbReference type="EMBL" id="MFIX01000091">
    <property type="protein sequence ID" value="OGG05106.1"/>
    <property type="molecule type" value="Genomic_DNA"/>
</dbReference>
<proteinExistence type="predicted"/>
<gene>
    <name evidence="5" type="ORF">A3F83_10265</name>
</gene>
<dbReference type="GO" id="GO:0016887">
    <property type="term" value="F:ATP hydrolysis activity"/>
    <property type="evidence" value="ECO:0007669"/>
    <property type="project" value="InterPro"/>
</dbReference>
<dbReference type="PROSITE" id="PS00211">
    <property type="entry name" value="ABC_TRANSPORTER_1"/>
    <property type="match status" value="1"/>
</dbReference>
<dbReference type="AlphaFoldDB" id="A0A1F5YY96"/>